<name>A0ACC1B368_9ROSI</name>
<evidence type="ECO:0000313" key="2">
    <source>
        <dbReference type="Proteomes" id="UP001164250"/>
    </source>
</evidence>
<organism evidence="1 2">
    <name type="scientific">Pistacia atlantica</name>
    <dbReference type="NCBI Taxonomy" id="434234"/>
    <lineage>
        <taxon>Eukaryota</taxon>
        <taxon>Viridiplantae</taxon>
        <taxon>Streptophyta</taxon>
        <taxon>Embryophyta</taxon>
        <taxon>Tracheophyta</taxon>
        <taxon>Spermatophyta</taxon>
        <taxon>Magnoliopsida</taxon>
        <taxon>eudicotyledons</taxon>
        <taxon>Gunneridae</taxon>
        <taxon>Pentapetalae</taxon>
        <taxon>rosids</taxon>
        <taxon>malvids</taxon>
        <taxon>Sapindales</taxon>
        <taxon>Anacardiaceae</taxon>
        <taxon>Pistacia</taxon>
    </lineage>
</organism>
<sequence>MQDDVNYLCEVIRQLRDEACISEGKWPNRATNGGCSAGWARRSLNILKRSLHHPMTLPHIDGDEEMEIDEDDVEKICDHVDMQLAGGEDSNKISEGRVETINFPRRKKALSSSVSGLPDKGSLRNSVRHGSSCLMSDSLAGFSREISGEDMPHESGNGFVNCVSSSCLSIV</sequence>
<evidence type="ECO:0000313" key="1">
    <source>
        <dbReference type="EMBL" id="KAJ0093263.1"/>
    </source>
</evidence>
<comment type="caution">
    <text evidence="1">The sequence shown here is derived from an EMBL/GenBank/DDBJ whole genome shotgun (WGS) entry which is preliminary data.</text>
</comment>
<proteinExistence type="predicted"/>
<reference evidence="2" key="1">
    <citation type="journal article" date="2023" name="G3 (Bethesda)">
        <title>Genome assembly and association tests identify interacting loci associated with vigor, precocity, and sex in interspecific pistachio rootstocks.</title>
        <authorList>
            <person name="Palmer W."/>
            <person name="Jacygrad E."/>
            <person name="Sagayaradj S."/>
            <person name="Cavanaugh K."/>
            <person name="Han R."/>
            <person name="Bertier L."/>
            <person name="Beede B."/>
            <person name="Kafkas S."/>
            <person name="Golino D."/>
            <person name="Preece J."/>
            <person name="Michelmore R."/>
        </authorList>
    </citation>
    <scope>NUCLEOTIDE SEQUENCE [LARGE SCALE GENOMIC DNA]</scope>
</reference>
<protein>
    <submittedName>
        <fullName evidence="1">Uncharacterized protein</fullName>
    </submittedName>
</protein>
<dbReference type="EMBL" id="CM047903">
    <property type="protein sequence ID" value="KAJ0093263.1"/>
    <property type="molecule type" value="Genomic_DNA"/>
</dbReference>
<accession>A0ACC1B368</accession>
<dbReference type="Proteomes" id="UP001164250">
    <property type="component" value="Chromosome 7"/>
</dbReference>
<gene>
    <name evidence="1" type="ORF">Patl1_26177</name>
</gene>
<keyword evidence="2" id="KW-1185">Reference proteome</keyword>